<feature type="domain" description="Transposase IS204/IS1001/IS1096/IS1165 helix-turn-helix" evidence="2">
    <location>
        <begin position="26"/>
        <end position="60"/>
    </location>
</feature>
<organism evidence="3 4">
    <name type="scientific">Caloramator quimbayensis</name>
    <dbReference type="NCBI Taxonomy" id="1147123"/>
    <lineage>
        <taxon>Bacteria</taxon>
        <taxon>Bacillati</taxon>
        <taxon>Bacillota</taxon>
        <taxon>Clostridia</taxon>
        <taxon>Eubacteriales</taxon>
        <taxon>Clostridiaceae</taxon>
        <taxon>Caloramator</taxon>
    </lineage>
</organism>
<accession>A0A1T4Y5Q1</accession>
<sequence>MTFFHFFICILFLQLFVFIFYTKHLLSIYVIKELTDTYSMSSVAKRVNLSIDTIKRIFNNVSYPSATSLPEIIAIDEFKGNSGGAKYHCCIVDPVNRKVIDVIKDRQFHVLSDYFKKVKNRDNIEFFICDMWQLYIDLAKTYFKNVIIVIDKFHYIRHAMWAVEAVRKRIQKQLSIKLRKYFKRSKKLILKRFDLLDENSKLALQVMFSYNSDLAIAHTLKEKLLKIIEIASSSKEARTLLKEWIRLTQNSGLKEFERCANTYIRYFNEIVNSFDIPYTNACTEGFNNKIKIIKRNAFGFKSFDRFRNRILHCCN</sequence>
<protein>
    <submittedName>
        <fullName evidence="3">Transposase</fullName>
    </submittedName>
</protein>
<proteinExistence type="predicted"/>
<dbReference type="Proteomes" id="UP000190105">
    <property type="component" value="Unassembled WGS sequence"/>
</dbReference>
<evidence type="ECO:0000259" key="2">
    <source>
        <dbReference type="Pfam" id="PF13542"/>
    </source>
</evidence>
<dbReference type="AlphaFoldDB" id="A0A1T4Y5Q1"/>
<dbReference type="STRING" id="1147123.SAMN05443428_1242"/>
<dbReference type="InterPro" id="IPR002560">
    <property type="entry name" value="Transposase_DDE"/>
</dbReference>
<evidence type="ECO:0000313" key="4">
    <source>
        <dbReference type="Proteomes" id="UP000190105"/>
    </source>
</evidence>
<feature type="domain" description="Transposase IS204/IS1001/IS1096/IS1165 DDE" evidence="1">
    <location>
        <begin position="73"/>
        <end position="310"/>
    </location>
</feature>
<gene>
    <name evidence="3" type="ORF">SAMN05443428_1242</name>
</gene>
<dbReference type="PANTHER" id="PTHR33498">
    <property type="entry name" value="TRANSPOSASE FOR INSERTION SEQUENCE ELEMENT IS1557"/>
    <property type="match status" value="1"/>
</dbReference>
<dbReference type="InterPro" id="IPR047951">
    <property type="entry name" value="Transpos_ISL3"/>
</dbReference>
<dbReference type="Pfam" id="PF13542">
    <property type="entry name" value="HTH_Tnp_ISL3"/>
    <property type="match status" value="1"/>
</dbReference>
<dbReference type="RefSeq" id="WP_278305900.1">
    <property type="nucleotide sequence ID" value="NZ_FUYH01000024.1"/>
</dbReference>
<dbReference type="PANTHER" id="PTHR33498:SF1">
    <property type="entry name" value="TRANSPOSASE FOR INSERTION SEQUENCE ELEMENT IS1557"/>
    <property type="match status" value="1"/>
</dbReference>
<evidence type="ECO:0000259" key="1">
    <source>
        <dbReference type="Pfam" id="PF01610"/>
    </source>
</evidence>
<evidence type="ECO:0000313" key="3">
    <source>
        <dbReference type="EMBL" id="SKA97137.1"/>
    </source>
</evidence>
<dbReference type="NCBIfam" id="NF033550">
    <property type="entry name" value="transpos_ISL3"/>
    <property type="match status" value="1"/>
</dbReference>
<name>A0A1T4Y5Q1_9CLOT</name>
<dbReference type="EMBL" id="FUYH01000024">
    <property type="protein sequence ID" value="SKA97137.1"/>
    <property type="molecule type" value="Genomic_DNA"/>
</dbReference>
<dbReference type="Pfam" id="PF01610">
    <property type="entry name" value="DDE_Tnp_ISL3"/>
    <property type="match status" value="1"/>
</dbReference>
<keyword evidence="4" id="KW-1185">Reference proteome</keyword>
<reference evidence="4" key="1">
    <citation type="submission" date="2017-02" db="EMBL/GenBank/DDBJ databases">
        <authorList>
            <person name="Varghese N."/>
            <person name="Submissions S."/>
        </authorList>
    </citation>
    <scope>NUCLEOTIDE SEQUENCE [LARGE SCALE GENOMIC DNA]</scope>
    <source>
        <strain evidence="4">USBA 833</strain>
    </source>
</reference>
<dbReference type="InterPro" id="IPR032877">
    <property type="entry name" value="Transposase_HTH"/>
</dbReference>